<evidence type="ECO:0000256" key="1">
    <source>
        <dbReference type="SAM" id="Phobius"/>
    </source>
</evidence>
<feature type="transmembrane region" description="Helical" evidence="1">
    <location>
        <begin position="232"/>
        <end position="259"/>
    </location>
</feature>
<feature type="transmembrane region" description="Helical" evidence="1">
    <location>
        <begin position="271"/>
        <end position="291"/>
    </location>
</feature>
<evidence type="ECO:0008006" key="4">
    <source>
        <dbReference type="Google" id="ProtNLM"/>
    </source>
</evidence>
<feature type="transmembrane region" description="Helical" evidence="1">
    <location>
        <begin position="303"/>
        <end position="320"/>
    </location>
</feature>
<feature type="transmembrane region" description="Helical" evidence="1">
    <location>
        <begin position="160"/>
        <end position="184"/>
    </location>
</feature>
<organism evidence="2 3">
    <name type="scientific">Luedemannella flava</name>
    <dbReference type="NCBI Taxonomy" id="349316"/>
    <lineage>
        <taxon>Bacteria</taxon>
        <taxon>Bacillati</taxon>
        <taxon>Actinomycetota</taxon>
        <taxon>Actinomycetes</taxon>
        <taxon>Micromonosporales</taxon>
        <taxon>Micromonosporaceae</taxon>
        <taxon>Luedemannella</taxon>
    </lineage>
</organism>
<feature type="transmembrane region" description="Helical" evidence="1">
    <location>
        <begin position="326"/>
        <end position="348"/>
    </location>
</feature>
<protein>
    <recommendedName>
        <fullName evidence="4">MFS transporter</fullName>
    </recommendedName>
</protein>
<dbReference type="Proteomes" id="UP001500218">
    <property type="component" value="Unassembled WGS sequence"/>
</dbReference>
<feature type="transmembrane region" description="Helical" evidence="1">
    <location>
        <begin position="388"/>
        <end position="408"/>
    </location>
</feature>
<proteinExistence type="predicted"/>
<dbReference type="Gene3D" id="1.20.1250.20">
    <property type="entry name" value="MFS general substrate transporter like domains"/>
    <property type="match status" value="1"/>
</dbReference>
<reference evidence="3" key="1">
    <citation type="journal article" date="2019" name="Int. J. Syst. Evol. Microbiol.">
        <title>The Global Catalogue of Microorganisms (GCM) 10K type strain sequencing project: providing services to taxonomists for standard genome sequencing and annotation.</title>
        <authorList>
            <consortium name="The Broad Institute Genomics Platform"/>
            <consortium name="The Broad Institute Genome Sequencing Center for Infectious Disease"/>
            <person name="Wu L."/>
            <person name="Ma J."/>
        </authorList>
    </citation>
    <scope>NUCLEOTIDE SEQUENCE [LARGE SCALE GENOMIC DNA]</scope>
    <source>
        <strain evidence="3">JCM 13250</strain>
    </source>
</reference>
<keyword evidence="3" id="KW-1185">Reference proteome</keyword>
<feature type="transmembrane region" description="Helical" evidence="1">
    <location>
        <begin position="360"/>
        <end position="382"/>
    </location>
</feature>
<dbReference type="InterPro" id="IPR036259">
    <property type="entry name" value="MFS_trans_sf"/>
</dbReference>
<feature type="transmembrane region" description="Helical" evidence="1">
    <location>
        <begin position="95"/>
        <end position="113"/>
    </location>
</feature>
<dbReference type="RefSeq" id="WP_344140260.1">
    <property type="nucleotide sequence ID" value="NZ_BAAALT010000293.1"/>
</dbReference>
<keyword evidence="1" id="KW-0472">Membrane</keyword>
<dbReference type="SUPFAM" id="SSF103473">
    <property type="entry name" value="MFS general substrate transporter"/>
    <property type="match status" value="1"/>
</dbReference>
<accession>A0ABP4YZN0</accession>
<feature type="transmembrane region" description="Helical" evidence="1">
    <location>
        <begin position="190"/>
        <end position="211"/>
    </location>
</feature>
<gene>
    <name evidence="2" type="ORF">GCM10009682_62320</name>
</gene>
<evidence type="ECO:0000313" key="3">
    <source>
        <dbReference type="Proteomes" id="UP001500218"/>
    </source>
</evidence>
<feature type="transmembrane region" description="Helical" evidence="1">
    <location>
        <begin position="119"/>
        <end position="139"/>
    </location>
</feature>
<feature type="transmembrane region" description="Helical" evidence="1">
    <location>
        <begin position="65"/>
        <end position="83"/>
    </location>
</feature>
<evidence type="ECO:0000313" key="2">
    <source>
        <dbReference type="EMBL" id="GAA1835751.1"/>
    </source>
</evidence>
<dbReference type="PANTHER" id="PTHR23542">
    <property type="match status" value="1"/>
</dbReference>
<feature type="transmembrane region" description="Helical" evidence="1">
    <location>
        <begin position="42"/>
        <end position="59"/>
    </location>
</feature>
<name>A0ABP4YZN0_9ACTN</name>
<dbReference type="PANTHER" id="PTHR23542:SF1">
    <property type="entry name" value="MAJOR FACILITATOR SUPERFAMILY (MFS) PROFILE DOMAIN-CONTAINING PROTEIN"/>
    <property type="match status" value="1"/>
</dbReference>
<dbReference type="EMBL" id="BAAALT010000293">
    <property type="protein sequence ID" value="GAA1835751.1"/>
    <property type="molecule type" value="Genomic_DNA"/>
</dbReference>
<keyword evidence="1" id="KW-0812">Transmembrane</keyword>
<keyword evidence="1" id="KW-1133">Transmembrane helix</keyword>
<comment type="caution">
    <text evidence="2">The sequence shown here is derived from an EMBL/GenBank/DDBJ whole genome shotgun (WGS) entry which is preliminary data.</text>
</comment>
<sequence length="425" mass="41996">MQRDTDAPGRDDVAARGIARYAAVWRIPHAPNLLIHGTLGRLGLGITSLALILHVAGVLGRYTPAAVAAACYALASAAVAPVVGRLADRLGPAPVLRVTAVAHPVALILLLVASRGPVLLIWGASALAGATYPPLTGAVRGAWNALTSAGSGRHGLRTPALAAEAILVEIIFVVGPLLVAGLIAVSGPGVALVAAAFVTLVGTLLVAGNPAMRRLPSGPSHARTRGLGPLRVAGFVALVACAGSLGMSFGSAGVAVSAFASQHAGPGSESLAGVLLAVWGLGSAFGGAWYGTRAFVTPLARQLGWLLAAVAFSLALLAVVPSTGLMAVVLIVGGAAIAPAMIAANTLVGRIVPAAMHTEAYSWIVTVSVSCGALGGALTGYLVDYVGVPWAFAAMAACVAGGALVAAWPSGSLTIADEAPGDAPA</sequence>